<gene>
    <name evidence="2" type="ORF">BP5553_03234</name>
</gene>
<feature type="compositionally biased region" description="Basic residues" evidence="1">
    <location>
        <begin position="1"/>
        <end position="14"/>
    </location>
</feature>
<feature type="compositionally biased region" description="Basic and acidic residues" evidence="1">
    <location>
        <begin position="196"/>
        <end position="207"/>
    </location>
</feature>
<dbReference type="EMBL" id="NPIC01000002">
    <property type="protein sequence ID" value="RDL38894.1"/>
    <property type="molecule type" value="Genomic_DNA"/>
</dbReference>
<reference evidence="2 3" key="1">
    <citation type="journal article" date="2018" name="IMA Fungus">
        <title>IMA Genome-F 9: Draft genome sequence of Annulohypoxylon stygium, Aspergillus mulundensis, Berkeleyomyces basicola (syn. Thielaviopsis basicola), Ceratocystis smalleyi, two Cercospora beticola strains, Coleophoma cylindrospora, Fusarium fracticaudum, Phialophora cf. hyalina, and Morchella septimelata.</title>
        <authorList>
            <person name="Wingfield B.D."/>
            <person name="Bills G.F."/>
            <person name="Dong Y."/>
            <person name="Huang W."/>
            <person name="Nel W.J."/>
            <person name="Swalarsk-Parry B.S."/>
            <person name="Vaghefi N."/>
            <person name="Wilken P.M."/>
            <person name="An Z."/>
            <person name="de Beer Z.W."/>
            <person name="De Vos L."/>
            <person name="Chen L."/>
            <person name="Duong T.A."/>
            <person name="Gao Y."/>
            <person name="Hammerbacher A."/>
            <person name="Kikkert J.R."/>
            <person name="Li Y."/>
            <person name="Li H."/>
            <person name="Li K."/>
            <person name="Li Q."/>
            <person name="Liu X."/>
            <person name="Ma X."/>
            <person name="Naidoo K."/>
            <person name="Pethybridge S.J."/>
            <person name="Sun J."/>
            <person name="Steenkamp E.T."/>
            <person name="van der Nest M.A."/>
            <person name="van Wyk S."/>
            <person name="Wingfield M.J."/>
            <person name="Xiong C."/>
            <person name="Yue Q."/>
            <person name="Zhang X."/>
        </authorList>
    </citation>
    <scope>NUCLEOTIDE SEQUENCE [LARGE SCALE GENOMIC DNA]</scope>
    <source>
        <strain evidence="2 3">BP 5553</strain>
    </source>
</reference>
<dbReference type="GeneID" id="43596083"/>
<protein>
    <submittedName>
        <fullName evidence="2">Uncharacterized protein</fullName>
    </submittedName>
</protein>
<evidence type="ECO:0000313" key="3">
    <source>
        <dbReference type="Proteomes" id="UP000254866"/>
    </source>
</evidence>
<feature type="compositionally biased region" description="Polar residues" evidence="1">
    <location>
        <begin position="64"/>
        <end position="77"/>
    </location>
</feature>
<feature type="region of interest" description="Disordered" evidence="1">
    <location>
        <begin position="1"/>
        <end position="39"/>
    </location>
</feature>
<sequence>MATRLLKGRMKAPTRRGTESDSSKKRDGPSRRDRPSQLSNIYRDALSESNVMVPTSQPVLVQRSQSLDHGTNPTNSHMYREQPYQPSYSPRATTYDRSSSYSGVQVAAKVGPATPPPYERSNNALADLTNWQAGPANGQPRQGYEYGTPYNDQGPNLFGPPVGQYIQPNHVYLDNNVEKEFYRHDNGGDSYARPVELGHDYPNDRYDCPSGGNPLRDLQDEKRDWRSTSISADCHAESSATGGIPSPNSSFRPATTKDSMTGINAHRSLSQSVNADIGGYKHDYDQATDLNLRASYQRFNVSPTTLQILHVCLRRRQENLAYEREVDVWQDNPSIQRPIRLNFRTLLFDTQCRESNWVSIKIVQELRAEVRNLPTSATFLGFNGQVMAATQEASLSFKNSQGGSTYTAKFLVSADEAVPFDMVLGADDCRKFNIISAPTFLALVPLKRTKAEKAALPKLIAEQEAIAKEHERRRKQQENIRAARSRGLYRDAQSSKGSGYL</sequence>
<proteinExistence type="predicted"/>
<evidence type="ECO:0000256" key="1">
    <source>
        <dbReference type="SAM" id="MobiDB-lite"/>
    </source>
</evidence>
<feature type="compositionally biased region" description="Polar residues" evidence="1">
    <location>
        <begin position="238"/>
        <end position="259"/>
    </location>
</feature>
<feature type="compositionally biased region" description="Polar residues" evidence="1">
    <location>
        <begin position="492"/>
        <end position="501"/>
    </location>
</feature>
<evidence type="ECO:0000313" key="2">
    <source>
        <dbReference type="EMBL" id="RDL38894.1"/>
    </source>
</evidence>
<name>A0A370TTR0_9HELO</name>
<accession>A0A370TTR0</accession>
<comment type="caution">
    <text evidence="2">The sequence shown here is derived from an EMBL/GenBank/DDBJ whole genome shotgun (WGS) entry which is preliminary data.</text>
</comment>
<feature type="compositionally biased region" description="Basic and acidic residues" evidence="1">
    <location>
        <begin position="217"/>
        <end position="226"/>
    </location>
</feature>
<dbReference type="OrthoDB" id="3565395at2759"/>
<feature type="compositionally biased region" description="Polar residues" evidence="1">
    <location>
        <begin position="84"/>
        <end position="97"/>
    </location>
</feature>
<dbReference type="Proteomes" id="UP000254866">
    <property type="component" value="Unassembled WGS sequence"/>
</dbReference>
<feature type="region of interest" description="Disordered" evidence="1">
    <location>
        <begin position="469"/>
        <end position="501"/>
    </location>
</feature>
<dbReference type="AlphaFoldDB" id="A0A370TTR0"/>
<keyword evidence="3" id="KW-1185">Reference proteome</keyword>
<feature type="region of interest" description="Disordered" evidence="1">
    <location>
        <begin position="64"/>
        <end position="97"/>
    </location>
</feature>
<dbReference type="RefSeq" id="XP_031871550.1">
    <property type="nucleotide sequence ID" value="XM_032011857.1"/>
</dbReference>
<organism evidence="2 3">
    <name type="scientific">Venustampulla echinocandica</name>
    <dbReference type="NCBI Taxonomy" id="2656787"/>
    <lineage>
        <taxon>Eukaryota</taxon>
        <taxon>Fungi</taxon>
        <taxon>Dikarya</taxon>
        <taxon>Ascomycota</taxon>
        <taxon>Pezizomycotina</taxon>
        <taxon>Leotiomycetes</taxon>
        <taxon>Helotiales</taxon>
        <taxon>Pleuroascaceae</taxon>
        <taxon>Venustampulla</taxon>
    </lineage>
</organism>
<feature type="compositionally biased region" description="Basic and acidic residues" evidence="1">
    <location>
        <begin position="16"/>
        <end position="35"/>
    </location>
</feature>
<feature type="region of interest" description="Disordered" evidence="1">
    <location>
        <begin position="184"/>
        <end position="259"/>
    </location>
</feature>